<sequence>MDNLKSEKKKGKKTTTKYAWKNHRHSLTVEPMHPMHLIASGKIHRRFSTQAEAESQEKLMKKFSVTSEGQKDVYSAAVADKLEDQEVNNLRKKQNQQSRNDNEKK</sequence>
<proteinExistence type="predicted"/>
<name>A0A1I8EX85_WUCBA</name>
<organism evidence="2">
    <name type="scientific">Wuchereria bancrofti</name>
    <dbReference type="NCBI Taxonomy" id="6293"/>
    <lineage>
        <taxon>Eukaryota</taxon>
        <taxon>Metazoa</taxon>
        <taxon>Ecdysozoa</taxon>
        <taxon>Nematoda</taxon>
        <taxon>Chromadorea</taxon>
        <taxon>Rhabditida</taxon>
        <taxon>Spirurina</taxon>
        <taxon>Spiruromorpha</taxon>
        <taxon>Filarioidea</taxon>
        <taxon>Onchocercidae</taxon>
        <taxon>Wuchereria</taxon>
    </lineage>
</organism>
<feature type="region of interest" description="Disordered" evidence="1">
    <location>
        <begin position="1"/>
        <end position="24"/>
    </location>
</feature>
<dbReference type="AlphaFoldDB" id="A0A1I8EX85"/>
<dbReference type="WBParaSite" id="maker-PairedContig_6037-snap-gene-1.13-mRNA-1">
    <property type="protein sequence ID" value="maker-PairedContig_6037-snap-gene-1.13-mRNA-1"/>
    <property type="gene ID" value="maker-PairedContig_6037-snap-gene-1.13"/>
</dbReference>
<feature type="region of interest" description="Disordered" evidence="1">
    <location>
        <begin position="82"/>
        <end position="105"/>
    </location>
</feature>
<protein>
    <submittedName>
        <fullName evidence="2">Uncharacterized protein</fullName>
    </submittedName>
</protein>
<evidence type="ECO:0000313" key="2">
    <source>
        <dbReference type="WBParaSite" id="maker-PairedContig_6037-snap-gene-1.13-mRNA-1"/>
    </source>
</evidence>
<reference evidence="2" key="1">
    <citation type="submission" date="2016-11" db="UniProtKB">
        <authorList>
            <consortium name="WormBaseParasite"/>
        </authorList>
    </citation>
    <scope>IDENTIFICATION</scope>
    <source>
        <strain evidence="2">pt0022</strain>
    </source>
</reference>
<feature type="compositionally biased region" description="Basic residues" evidence="1">
    <location>
        <begin position="7"/>
        <end position="24"/>
    </location>
</feature>
<evidence type="ECO:0000256" key="1">
    <source>
        <dbReference type="SAM" id="MobiDB-lite"/>
    </source>
</evidence>
<accession>A0A1I8EX85</accession>